<dbReference type="AlphaFoldDB" id="G8ULX2"/>
<evidence type="ECO:0000256" key="1">
    <source>
        <dbReference type="SAM" id="SignalP"/>
    </source>
</evidence>
<evidence type="ECO:0008006" key="4">
    <source>
        <dbReference type="Google" id="ProtNLM"/>
    </source>
</evidence>
<feature type="signal peptide" evidence="1">
    <location>
        <begin position="1"/>
        <end position="25"/>
    </location>
</feature>
<sequence>MKINTYMKMMFATLLCLPMVGALQAQELSDLKHVKPFDISGSIGLNSSFYSVSGIPERQAPFAYGINANATLTVYGISMPFSFTWYDNDKKGNFSQPFNQFGISPTYKWLTLHLGYRNLSFSEFTLNGYTFLGAAVEARPGKFRLGAVYGKFNQNSTYDLAMADSMPKMTRTGWAAKVGYGTENRFVDFSVVRIGDSTKDFDSLTIVKPGMPTPEQNIAFGLTSRFAITPQLMFTFDGSYSFYTKDRIAPALDSISDGWLRLANGLITVNGTTSYFKAFKTSLNYQFTPSIVTGIEYRRVDPGFHSMGSYFFNNDVQHITFNQTVGLMDNKLSLRGSLGIQNDNLDGSKANTAHRVIGSLSGNYTINENWAVDASFNNYSTNQRAYKTAGSDSLQIYQVNRTFMLMPRFTKSTATASHMVMLNLNYTTLDDRNKKTSDMTDTDTYMAMLMYNFGLPALRLNLSAGANYTRMTNKNFENAMLGGNLNVSKTLLDDKLSLNWSNNVMSNKINDDSGLTLNSALNAAYRFHPKHAVSMNFNFINNRFANEAAVPSYHEIRGDISYVFTF</sequence>
<dbReference type="HOGENOM" id="CLU_018236_0_0_10"/>
<dbReference type="SUPFAM" id="SSF56935">
    <property type="entry name" value="Porins"/>
    <property type="match status" value="1"/>
</dbReference>
<evidence type="ECO:0000313" key="2">
    <source>
        <dbReference type="EMBL" id="AEW22444.1"/>
    </source>
</evidence>
<dbReference type="PATRIC" id="fig|203275.8.peg.510"/>
<dbReference type="eggNOG" id="COG3188">
    <property type="taxonomic scope" value="Bacteria"/>
</dbReference>
<name>G8ULX2_TANFA</name>
<evidence type="ECO:0000313" key="3">
    <source>
        <dbReference type="Proteomes" id="UP000005436"/>
    </source>
</evidence>
<dbReference type="Proteomes" id="UP000005436">
    <property type="component" value="Chromosome"/>
</dbReference>
<proteinExistence type="predicted"/>
<dbReference type="STRING" id="203275.BFO_0572"/>
<feature type="chain" id="PRO_5003517208" description="DUF5723 domain-containing protein" evidence="1">
    <location>
        <begin position="26"/>
        <end position="566"/>
    </location>
</feature>
<dbReference type="EMBL" id="CP003191">
    <property type="protein sequence ID" value="AEW22444.1"/>
    <property type="molecule type" value="Genomic_DNA"/>
</dbReference>
<dbReference type="KEGG" id="tfo:BFO_0572"/>
<gene>
    <name evidence="2" type="ordered locus">BFO_0572</name>
</gene>
<reference evidence="3" key="1">
    <citation type="submission" date="2011-12" db="EMBL/GenBank/DDBJ databases">
        <title>Complete sequence of Tannerella forsythia ATCC 43037.</title>
        <authorList>
            <person name="Dewhirst F."/>
            <person name="Tanner A."/>
            <person name="Izard J."/>
            <person name="Brinkac L."/>
            <person name="Durkin A.S."/>
            <person name="Hostetler J."/>
            <person name="Shetty J."/>
            <person name="Torralba M."/>
            <person name="Gill S."/>
            <person name="Nelson K."/>
        </authorList>
    </citation>
    <scope>NUCLEOTIDE SEQUENCE [LARGE SCALE GENOMIC DNA]</scope>
    <source>
        <strain evidence="3">ATCC 43037 / JCM 10827 / CCUG 33226 / KCTC 5666 / FDC 338</strain>
    </source>
</reference>
<organism evidence="2 3">
    <name type="scientific">Tannerella forsythia (strain ATCC 43037 / JCM 10827 / CCUG 21028 A / KCTC 5666 / FDC 338)</name>
    <name type="common">Bacteroides forsythus</name>
    <dbReference type="NCBI Taxonomy" id="203275"/>
    <lineage>
        <taxon>Bacteria</taxon>
        <taxon>Pseudomonadati</taxon>
        <taxon>Bacteroidota</taxon>
        <taxon>Bacteroidia</taxon>
        <taxon>Bacteroidales</taxon>
        <taxon>Tannerellaceae</taxon>
        <taxon>Tannerella</taxon>
    </lineage>
</organism>
<keyword evidence="1" id="KW-0732">Signal</keyword>
<protein>
    <recommendedName>
        <fullName evidence="4">DUF5723 domain-containing protein</fullName>
    </recommendedName>
</protein>
<accession>G8ULX2</accession>
<keyword evidence="3" id="KW-1185">Reference proteome</keyword>